<evidence type="ECO:0000313" key="5">
    <source>
        <dbReference type="Proteomes" id="UP000030746"/>
    </source>
</evidence>
<dbReference type="GeneID" id="20237872"/>
<evidence type="ECO:0000313" key="4">
    <source>
        <dbReference type="EMBL" id="ESO98828.1"/>
    </source>
</evidence>
<protein>
    <recommendedName>
        <fullName evidence="3">Calponin-homology (CH) domain-containing protein</fullName>
    </recommendedName>
</protein>
<dbReference type="Proteomes" id="UP000030746">
    <property type="component" value="Unassembled WGS sequence"/>
</dbReference>
<dbReference type="InterPro" id="IPR001715">
    <property type="entry name" value="CH_dom"/>
</dbReference>
<dbReference type="InterPro" id="IPR044801">
    <property type="entry name" value="Filamin"/>
</dbReference>
<dbReference type="SMART" id="SM00033">
    <property type="entry name" value="CH"/>
    <property type="match status" value="1"/>
</dbReference>
<dbReference type="EMBL" id="KB201205">
    <property type="protein sequence ID" value="ESO98828.1"/>
    <property type="molecule type" value="Genomic_DNA"/>
</dbReference>
<dbReference type="PROSITE" id="PS50021">
    <property type="entry name" value="CH"/>
    <property type="match status" value="1"/>
</dbReference>
<dbReference type="HOGENOM" id="CLU_157491_0_0_1"/>
<dbReference type="RefSeq" id="XP_009050460.1">
    <property type="nucleotide sequence ID" value="XM_009052212.1"/>
</dbReference>
<dbReference type="AlphaFoldDB" id="V4A4L0"/>
<dbReference type="STRING" id="225164.V4A4L0"/>
<dbReference type="PANTHER" id="PTHR38537:SF13">
    <property type="entry name" value="JITTERBUG, ISOFORM N"/>
    <property type="match status" value="1"/>
</dbReference>
<organism evidence="4 5">
    <name type="scientific">Lottia gigantea</name>
    <name type="common">Giant owl limpet</name>
    <dbReference type="NCBI Taxonomy" id="225164"/>
    <lineage>
        <taxon>Eukaryota</taxon>
        <taxon>Metazoa</taxon>
        <taxon>Spiralia</taxon>
        <taxon>Lophotrochozoa</taxon>
        <taxon>Mollusca</taxon>
        <taxon>Gastropoda</taxon>
        <taxon>Patellogastropoda</taxon>
        <taxon>Lottioidea</taxon>
        <taxon>Lottiidae</taxon>
        <taxon>Lottia</taxon>
    </lineage>
</organism>
<dbReference type="OMA" id="NWIRRPM"/>
<evidence type="ECO:0000256" key="2">
    <source>
        <dbReference type="ARBA" id="ARBA00023203"/>
    </source>
</evidence>
<dbReference type="PROSITE" id="PS00019">
    <property type="entry name" value="ACTININ_1"/>
    <property type="match status" value="1"/>
</dbReference>
<dbReference type="InterPro" id="IPR001589">
    <property type="entry name" value="Actinin_actin-bd_CS"/>
</dbReference>
<keyword evidence="1" id="KW-0677">Repeat</keyword>
<accession>V4A4L0</accession>
<proteinExistence type="predicted"/>
<dbReference type="InterPro" id="IPR036872">
    <property type="entry name" value="CH_dom_sf"/>
</dbReference>
<dbReference type="CTD" id="20237872"/>
<evidence type="ECO:0000259" key="3">
    <source>
        <dbReference type="PROSITE" id="PS50021"/>
    </source>
</evidence>
<evidence type="ECO:0000256" key="1">
    <source>
        <dbReference type="ARBA" id="ARBA00022737"/>
    </source>
</evidence>
<name>V4A4L0_LOTGI</name>
<dbReference type="Gene3D" id="1.10.418.10">
    <property type="entry name" value="Calponin-like domain"/>
    <property type="match status" value="1"/>
</dbReference>
<keyword evidence="2" id="KW-0009">Actin-binding</keyword>
<dbReference type="Pfam" id="PF00307">
    <property type="entry name" value="CH"/>
    <property type="match status" value="1"/>
</dbReference>
<dbReference type="GO" id="GO:0030036">
    <property type="term" value="P:actin cytoskeleton organization"/>
    <property type="evidence" value="ECO:0007669"/>
    <property type="project" value="InterPro"/>
</dbReference>
<dbReference type="GO" id="GO:0051015">
    <property type="term" value="F:actin filament binding"/>
    <property type="evidence" value="ECO:0007669"/>
    <property type="project" value="InterPro"/>
</dbReference>
<reference evidence="4 5" key="1">
    <citation type="journal article" date="2013" name="Nature">
        <title>Insights into bilaterian evolution from three spiralian genomes.</title>
        <authorList>
            <person name="Simakov O."/>
            <person name="Marletaz F."/>
            <person name="Cho S.J."/>
            <person name="Edsinger-Gonzales E."/>
            <person name="Havlak P."/>
            <person name="Hellsten U."/>
            <person name="Kuo D.H."/>
            <person name="Larsson T."/>
            <person name="Lv J."/>
            <person name="Arendt D."/>
            <person name="Savage R."/>
            <person name="Osoegawa K."/>
            <person name="de Jong P."/>
            <person name="Grimwood J."/>
            <person name="Chapman J.A."/>
            <person name="Shapiro H."/>
            <person name="Aerts A."/>
            <person name="Otillar R.P."/>
            <person name="Terry A.Y."/>
            <person name="Boore J.L."/>
            <person name="Grigoriev I.V."/>
            <person name="Lindberg D.R."/>
            <person name="Seaver E.C."/>
            <person name="Weisblat D.A."/>
            <person name="Putnam N.H."/>
            <person name="Rokhsar D.S."/>
        </authorList>
    </citation>
    <scope>NUCLEOTIDE SEQUENCE [LARGE SCALE GENOMIC DNA]</scope>
</reference>
<dbReference type="KEGG" id="lgi:LOTGIDRAFT_158778"/>
<dbReference type="PANTHER" id="PTHR38537">
    <property type="entry name" value="JITTERBUG, ISOFORM N"/>
    <property type="match status" value="1"/>
</dbReference>
<feature type="domain" description="Calponin-homology (CH)" evidence="3">
    <location>
        <begin position="33"/>
        <end position="133"/>
    </location>
</feature>
<dbReference type="SUPFAM" id="SSF47576">
    <property type="entry name" value="Calponin-homology domain, CH-domain"/>
    <property type="match status" value="1"/>
</dbReference>
<sequence length="133" mass="14711">MSEVQVDVVGHQARSKEGRGISVRSGDSDKWIIIQKTTFTNWVNVQLQPRNLEVRDLQDDFCDGVKLCALVEALQQKKIGRVVAKPINQHQSIQNVTVALTAIANDNVRLVNIVKVCQLLAMNNSTSECTPTA</sequence>
<gene>
    <name evidence="4" type="ORF">LOTGIDRAFT_158778</name>
</gene>
<keyword evidence="5" id="KW-1185">Reference proteome</keyword>
<dbReference type="OrthoDB" id="18740at2759"/>